<reference evidence="9" key="1">
    <citation type="submission" date="2020-02" db="EMBL/GenBank/DDBJ databases">
        <authorList>
            <person name="Palmer J.M."/>
        </authorList>
    </citation>
    <scope>NUCLEOTIDE SEQUENCE</scope>
    <source>
        <strain evidence="9">EPUS1.4</strain>
        <tissue evidence="9">Thallus</tissue>
    </source>
</reference>
<dbReference type="Gene3D" id="1.25.40.10">
    <property type="entry name" value="Tetratricopeptide repeat domain"/>
    <property type="match status" value="2"/>
</dbReference>
<organism evidence="9 10">
    <name type="scientific">Endocarpon pusillum</name>
    <dbReference type="NCBI Taxonomy" id="364733"/>
    <lineage>
        <taxon>Eukaryota</taxon>
        <taxon>Fungi</taxon>
        <taxon>Dikarya</taxon>
        <taxon>Ascomycota</taxon>
        <taxon>Pezizomycotina</taxon>
        <taxon>Eurotiomycetes</taxon>
        <taxon>Chaetothyriomycetidae</taxon>
        <taxon>Verrucariales</taxon>
        <taxon>Verrucariaceae</taxon>
        <taxon>Endocarpon</taxon>
    </lineage>
</organism>
<evidence type="ECO:0000313" key="9">
    <source>
        <dbReference type="EMBL" id="KAF7507629.1"/>
    </source>
</evidence>
<keyword evidence="6" id="KW-0131">Cell cycle</keyword>
<evidence type="ECO:0000256" key="8">
    <source>
        <dbReference type="SAM" id="MobiDB-lite"/>
    </source>
</evidence>
<protein>
    <recommendedName>
        <fullName evidence="11">Anaphase-promoting complex subunit cut9</fullName>
    </recommendedName>
</protein>
<feature type="compositionally biased region" description="Basic residues" evidence="8">
    <location>
        <begin position="106"/>
        <end position="122"/>
    </location>
</feature>
<dbReference type="Proteomes" id="UP000606974">
    <property type="component" value="Unassembled WGS sequence"/>
</dbReference>
<feature type="region of interest" description="Disordered" evidence="8">
    <location>
        <begin position="99"/>
        <end position="143"/>
    </location>
</feature>
<evidence type="ECO:0000256" key="4">
    <source>
        <dbReference type="ARBA" id="ARBA00022786"/>
    </source>
</evidence>
<feature type="region of interest" description="Disordered" evidence="8">
    <location>
        <begin position="748"/>
        <end position="796"/>
    </location>
</feature>
<dbReference type="GO" id="GO:0051301">
    <property type="term" value="P:cell division"/>
    <property type="evidence" value="ECO:0007669"/>
    <property type="project" value="UniProtKB-KW"/>
</dbReference>
<dbReference type="GO" id="GO:0005680">
    <property type="term" value="C:anaphase-promoting complex"/>
    <property type="evidence" value="ECO:0007669"/>
    <property type="project" value="TreeGrafter"/>
</dbReference>
<evidence type="ECO:0000256" key="1">
    <source>
        <dbReference type="ARBA" id="ARBA00022618"/>
    </source>
</evidence>
<name>A0A8H7AGF9_9EURO</name>
<comment type="caution">
    <text evidence="9">The sequence shown here is derived from an EMBL/GenBank/DDBJ whole genome shotgun (WGS) entry which is preliminary data.</text>
</comment>
<feature type="repeat" description="TPR" evidence="7">
    <location>
        <begin position="348"/>
        <end position="381"/>
    </location>
</feature>
<dbReference type="InterPro" id="IPR011990">
    <property type="entry name" value="TPR-like_helical_dom_sf"/>
</dbReference>
<dbReference type="PROSITE" id="PS50005">
    <property type="entry name" value="TPR"/>
    <property type="match status" value="2"/>
</dbReference>
<keyword evidence="2" id="KW-0677">Repeat</keyword>
<dbReference type="GO" id="GO:0016567">
    <property type="term" value="P:protein ubiquitination"/>
    <property type="evidence" value="ECO:0007669"/>
    <property type="project" value="TreeGrafter"/>
</dbReference>
<dbReference type="GO" id="GO:0005737">
    <property type="term" value="C:cytoplasm"/>
    <property type="evidence" value="ECO:0007669"/>
    <property type="project" value="TreeGrafter"/>
</dbReference>
<dbReference type="SUPFAM" id="SSF48452">
    <property type="entry name" value="TPR-like"/>
    <property type="match status" value="3"/>
</dbReference>
<dbReference type="Pfam" id="PF13181">
    <property type="entry name" value="TPR_8"/>
    <property type="match status" value="1"/>
</dbReference>
<dbReference type="EMBL" id="JAACFV010000066">
    <property type="protein sequence ID" value="KAF7507629.1"/>
    <property type="molecule type" value="Genomic_DNA"/>
</dbReference>
<keyword evidence="4" id="KW-0833">Ubl conjugation pathway</keyword>
<dbReference type="OrthoDB" id="10006270at2759"/>
<keyword evidence="1" id="KW-0132">Cell division</keyword>
<evidence type="ECO:0008006" key="11">
    <source>
        <dbReference type="Google" id="ProtNLM"/>
    </source>
</evidence>
<accession>A0A8H7AGF9</accession>
<evidence type="ECO:0000256" key="6">
    <source>
        <dbReference type="ARBA" id="ARBA00023306"/>
    </source>
</evidence>
<evidence type="ECO:0000256" key="7">
    <source>
        <dbReference type="PROSITE-ProRule" id="PRU00339"/>
    </source>
</evidence>
<keyword evidence="3" id="KW-0498">Mitosis</keyword>
<gene>
    <name evidence="9" type="ORF">GJ744_010299</name>
</gene>
<dbReference type="PANTHER" id="PTHR12558:SF9">
    <property type="entry name" value="CELL DIVISION CYCLE PROTEIN 16 HOMOLOG"/>
    <property type="match status" value="1"/>
</dbReference>
<sequence>MDKYMRSWRQEALNRGQNEAAIYIGDKVLALSDDDKDAFWLAQVHFSNNNFARALALLSRSGLIVRSTSCRYLAAHCYIKQGKYELALATLGEQNPDHLLPSDHNSRRRLQHSNGTKTKHVTLRNGHTLSRKDRIEHSEERERDRELEKDIKFEAAMCHLRGLCYSKRNAFDRAKECFIKAIKIDVQCFEAFDQLMKNSLLKPNEELKLLEELDFEMIRTEDPALAQEAAQFTKLLYTTRLSKYASPAALSDATETLSTHYNLSNNPDLLLSRAETLYTQCRFREALAITSSILNCQTTPSADDTTTLTLGHTPNLYPLHLACLHETSSHTTLFLLAHNLSQHAPHEPYTYLAIGTYYLSTQRIPESRRFFSKASLMDPHSAAAWIGFAHTFAAEGEHDQAIAAYSTAVRLFQGSHLPQLFIGMQHLALNNITTAWEHCFLAFQMSSGSLNPDQKLCSGEEDGDENVEDVGEEEQAEYFNNEPPRSRVVPPPSVTHPATSAGIGTGGDPLVLNELAVIQYHQANLPAAVQLFRQSLNLASELGWSPSAWVATRANLAHALRRLNRYRESLGELDECLRICTGGGSNSGLGRTSSASGPSTAGMTSAGGVEGRNLIGSLHSTRGLVLLSLERAQDAVLALHEAVRVLGGDASGGGMAGTLLSRAIEVWGLECRRREEREEHELMNARMTTREMGMGGNAFARTQQRLGKGYGKSRVNNEGVEVGPLTHEEKLNRGLDVQAEGMFDRVFRRDRNREGGGGVSTNRNTGTRSAATSSVTRANTTQLGPRATRRMDPFME</sequence>
<dbReference type="InterPro" id="IPR019734">
    <property type="entry name" value="TPR_rpt"/>
</dbReference>
<evidence type="ECO:0000256" key="3">
    <source>
        <dbReference type="ARBA" id="ARBA00022776"/>
    </source>
</evidence>
<dbReference type="AlphaFoldDB" id="A0A8H7AGF9"/>
<dbReference type="GO" id="GO:0045842">
    <property type="term" value="P:positive regulation of mitotic metaphase/anaphase transition"/>
    <property type="evidence" value="ECO:0007669"/>
    <property type="project" value="TreeGrafter"/>
</dbReference>
<keyword evidence="10" id="KW-1185">Reference proteome</keyword>
<evidence type="ECO:0000313" key="10">
    <source>
        <dbReference type="Proteomes" id="UP000606974"/>
    </source>
</evidence>
<dbReference type="GO" id="GO:0031145">
    <property type="term" value="P:anaphase-promoting complex-dependent catabolic process"/>
    <property type="evidence" value="ECO:0007669"/>
    <property type="project" value="TreeGrafter"/>
</dbReference>
<dbReference type="Pfam" id="PF13432">
    <property type="entry name" value="TPR_16"/>
    <property type="match status" value="1"/>
</dbReference>
<dbReference type="SMART" id="SM00028">
    <property type="entry name" value="TPR"/>
    <property type="match status" value="8"/>
</dbReference>
<feature type="compositionally biased region" description="Basic and acidic residues" evidence="8">
    <location>
        <begin position="130"/>
        <end position="143"/>
    </location>
</feature>
<feature type="repeat" description="TPR" evidence="7">
    <location>
        <begin position="382"/>
        <end position="415"/>
    </location>
</feature>
<dbReference type="PANTHER" id="PTHR12558">
    <property type="entry name" value="CELL DIVISION CYCLE 16,23,27"/>
    <property type="match status" value="1"/>
</dbReference>
<feature type="compositionally biased region" description="Polar residues" evidence="8">
    <location>
        <begin position="760"/>
        <end position="783"/>
    </location>
</feature>
<proteinExistence type="predicted"/>
<keyword evidence="5 7" id="KW-0802">TPR repeat</keyword>
<evidence type="ECO:0000256" key="2">
    <source>
        <dbReference type="ARBA" id="ARBA00022737"/>
    </source>
</evidence>
<dbReference type="Pfam" id="PF12895">
    <property type="entry name" value="ANAPC3"/>
    <property type="match status" value="1"/>
</dbReference>
<evidence type="ECO:0000256" key="5">
    <source>
        <dbReference type="ARBA" id="ARBA00022803"/>
    </source>
</evidence>